<keyword evidence="2 3" id="KW-0040">ANK repeat</keyword>
<dbReference type="GO" id="GO:0004842">
    <property type="term" value="F:ubiquitin-protein transferase activity"/>
    <property type="evidence" value="ECO:0007669"/>
    <property type="project" value="TreeGrafter"/>
</dbReference>
<dbReference type="PANTHER" id="PTHR24171">
    <property type="entry name" value="ANKYRIN REPEAT DOMAIN-CONTAINING PROTEIN 39-RELATED"/>
    <property type="match status" value="1"/>
</dbReference>
<dbReference type="EMBL" id="LHPG02000005">
    <property type="protein sequence ID" value="PRW58474.1"/>
    <property type="molecule type" value="Genomic_DNA"/>
</dbReference>
<gene>
    <name evidence="5" type="ORF">C2E21_3240</name>
</gene>
<dbReference type="Gene3D" id="1.25.40.20">
    <property type="entry name" value="Ankyrin repeat-containing domain"/>
    <property type="match status" value="1"/>
</dbReference>
<protein>
    <submittedName>
        <fullName evidence="5">Ankyrin repeat domain-containing 39</fullName>
    </submittedName>
</protein>
<dbReference type="SUPFAM" id="SSF48403">
    <property type="entry name" value="Ankyrin repeat"/>
    <property type="match status" value="1"/>
</dbReference>
<evidence type="ECO:0000256" key="1">
    <source>
        <dbReference type="ARBA" id="ARBA00022737"/>
    </source>
</evidence>
<keyword evidence="4" id="KW-0732">Signal</keyword>
<feature type="signal peptide" evidence="4">
    <location>
        <begin position="1"/>
        <end position="23"/>
    </location>
</feature>
<dbReference type="Pfam" id="PF13637">
    <property type="entry name" value="Ank_4"/>
    <property type="match status" value="1"/>
</dbReference>
<dbReference type="PANTHER" id="PTHR24171:SF8">
    <property type="entry name" value="BRCA1-ASSOCIATED RING DOMAIN PROTEIN 1"/>
    <property type="match status" value="1"/>
</dbReference>
<evidence type="ECO:0000256" key="2">
    <source>
        <dbReference type="ARBA" id="ARBA00023043"/>
    </source>
</evidence>
<dbReference type="Proteomes" id="UP000239899">
    <property type="component" value="Unassembled WGS sequence"/>
</dbReference>
<proteinExistence type="predicted"/>
<feature type="repeat" description="ANK" evidence="3">
    <location>
        <begin position="29"/>
        <end position="50"/>
    </location>
</feature>
<comment type="caution">
    <text evidence="5">The sequence shown here is derived from an EMBL/GenBank/DDBJ whole genome shotgun (WGS) entry which is preliminary data.</text>
</comment>
<keyword evidence="1" id="KW-0677">Repeat</keyword>
<dbReference type="GO" id="GO:0085020">
    <property type="term" value="P:protein K6-linked ubiquitination"/>
    <property type="evidence" value="ECO:0007669"/>
    <property type="project" value="TreeGrafter"/>
</dbReference>
<keyword evidence="6" id="KW-1185">Reference proteome</keyword>
<accession>A0A2P6TWP0</accession>
<feature type="repeat" description="ANK" evidence="3">
    <location>
        <begin position="1"/>
        <end position="28"/>
    </location>
</feature>
<dbReference type="PROSITE" id="PS50088">
    <property type="entry name" value="ANK_REPEAT"/>
    <property type="match status" value="2"/>
</dbReference>
<feature type="chain" id="PRO_5015146656" evidence="4">
    <location>
        <begin position="24"/>
        <end position="73"/>
    </location>
</feature>
<dbReference type="AlphaFoldDB" id="A0A2P6TWP0"/>
<dbReference type="InterPro" id="IPR036770">
    <property type="entry name" value="Ankyrin_rpt-contain_sf"/>
</dbReference>
<organism evidence="5 6">
    <name type="scientific">Chlorella sorokiniana</name>
    <name type="common">Freshwater green alga</name>
    <dbReference type="NCBI Taxonomy" id="3076"/>
    <lineage>
        <taxon>Eukaryota</taxon>
        <taxon>Viridiplantae</taxon>
        <taxon>Chlorophyta</taxon>
        <taxon>core chlorophytes</taxon>
        <taxon>Trebouxiophyceae</taxon>
        <taxon>Chlorellales</taxon>
        <taxon>Chlorellaceae</taxon>
        <taxon>Chlorella clade</taxon>
        <taxon>Chlorella</taxon>
    </lineage>
</organism>
<evidence type="ECO:0000256" key="4">
    <source>
        <dbReference type="SAM" id="SignalP"/>
    </source>
</evidence>
<dbReference type="PROSITE" id="PS50297">
    <property type="entry name" value="ANK_REP_REGION"/>
    <property type="match status" value="2"/>
</dbReference>
<evidence type="ECO:0000313" key="6">
    <source>
        <dbReference type="Proteomes" id="UP000239899"/>
    </source>
</evidence>
<name>A0A2P6TWP0_CHLSO</name>
<evidence type="ECO:0000313" key="5">
    <source>
        <dbReference type="EMBL" id="PRW58474.1"/>
    </source>
</evidence>
<reference evidence="5 6" key="1">
    <citation type="journal article" date="2018" name="Plant J.">
        <title>Genome sequences of Chlorella sorokiniana UTEX 1602 and Micractinium conductrix SAG 241.80: implications to maltose excretion by a green alga.</title>
        <authorList>
            <person name="Arriola M.B."/>
            <person name="Velmurugan N."/>
            <person name="Zhang Y."/>
            <person name="Plunkett M.H."/>
            <person name="Hondzo H."/>
            <person name="Barney B.M."/>
        </authorList>
    </citation>
    <scope>NUCLEOTIDE SEQUENCE [LARGE SCALE GENOMIC DNA]</scope>
    <source>
        <strain evidence="6">UTEX 1602</strain>
    </source>
</reference>
<dbReference type="STRING" id="3076.A0A2P6TWP0"/>
<dbReference type="InterPro" id="IPR002110">
    <property type="entry name" value="Ankyrin_rpt"/>
</dbReference>
<sequence>MHRAAYMGHLPVVCLLLAAGANALQEDADGQTALHKAVQQGRGEVAAALLAACPSLADVRDRRGRLAADLAPG</sequence>
<evidence type="ECO:0000256" key="3">
    <source>
        <dbReference type="PROSITE-ProRule" id="PRU00023"/>
    </source>
</evidence>
<dbReference type="OrthoDB" id="567660at2759"/>